<sequence length="57" mass="6034">MEVFEECEVPYAVLGGLAIPAYGVPRSTVDVDIGLAVGGAGKTREFVQKLRARKVVA</sequence>
<proteinExistence type="predicted"/>
<dbReference type="AlphaFoldDB" id="X1PUE6"/>
<reference evidence="1" key="1">
    <citation type="journal article" date="2014" name="Front. Microbiol.">
        <title>High frequency of phylogenetically diverse reductive dehalogenase-homologous genes in deep subseafloor sedimentary metagenomes.</title>
        <authorList>
            <person name="Kawai M."/>
            <person name="Futagami T."/>
            <person name="Toyoda A."/>
            <person name="Takaki Y."/>
            <person name="Nishi S."/>
            <person name="Hori S."/>
            <person name="Arai W."/>
            <person name="Tsubouchi T."/>
            <person name="Morono Y."/>
            <person name="Uchiyama I."/>
            <person name="Ito T."/>
            <person name="Fujiyama A."/>
            <person name="Inagaki F."/>
            <person name="Takami H."/>
        </authorList>
    </citation>
    <scope>NUCLEOTIDE SEQUENCE</scope>
    <source>
        <strain evidence="1">Expedition CK06-06</strain>
    </source>
</reference>
<dbReference type="EMBL" id="BARV01025281">
    <property type="protein sequence ID" value="GAI42730.1"/>
    <property type="molecule type" value="Genomic_DNA"/>
</dbReference>
<evidence type="ECO:0000313" key="1">
    <source>
        <dbReference type="EMBL" id="GAI42730.1"/>
    </source>
</evidence>
<accession>X1PUE6</accession>
<dbReference type="SUPFAM" id="SSF81301">
    <property type="entry name" value="Nucleotidyltransferase"/>
    <property type="match status" value="1"/>
</dbReference>
<protein>
    <submittedName>
        <fullName evidence="1">Uncharacterized protein</fullName>
    </submittedName>
</protein>
<dbReference type="Gene3D" id="3.30.460.40">
    <property type="match status" value="1"/>
</dbReference>
<feature type="non-terminal residue" evidence="1">
    <location>
        <position position="57"/>
    </location>
</feature>
<organism evidence="1">
    <name type="scientific">marine sediment metagenome</name>
    <dbReference type="NCBI Taxonomy" id="412755"/>
    <lineage>
        <taxon>unclassified sequences</taxon>
        <taxon>metagenomes</taxon>
        <taxon>ecological metagenomes</taxon>
    </lineage>
</organism>
<name>X1PUE6_9ZZZZ</name>
<gene>
    <name evidence="1" type="ORF">S06H3_41097</name>
</gene>
<comment type="caution">
    <text evidence="1">The sequence shown here is derived from an EMBL/GenBank/DDBJ whole genome shotgun (WGS) entry which is preliminary data.</text>
</comment>
<dbReference type="InterPro" id="IPR043519">
    <property type="entry name" value="NT_sf"/>
</dbReference>